<proteinExistence type="predicted"/>
<name>A0A7H0SR85_9CORY</name>
<dbReference type="EMBL" id="CP046884">
    <property type="protein sequence ID" value="QNQ91060.1"/>
    <property type="molecule type" value="Genomic_DNA"/>
</dbReference>
<gene>
    <name evidence="1" type="ORF">GP475_10785</name>
</gene>
<sequence>MALVPPVLQLLPNALSLVSGPFILDENQEIGGRYAGANPAQPPKKFGFRKGNLKHHRFTGSASIWQLQRNSWMPLLSFIAR</sequence>
<dbReference type="Proteomes" id="UP000516320">
    <property type="component" value="Chromosome"/>
</dbReference>
<dbReference type="KEGG" id="cpoy:GP475_10785"/>
<accession>A0A7H0SR85</accession>
<protein>
    <submittedName>
        <fullName evidence="1">Uncharacterized protein</fullName>
    </submittedName>
</protein>
<evidence type="ECO:0000313" key="1">
    <source>
        <dbReference type="EMBL" id="QNQ91060.1"/>
    </source>
</evidence>
<keyword evidence="2" id="KW-1185">Reference proteome</keyword>
<evidence type="ECO:0000313" key="2">
    <source>
        <dbReference type="Proteomes" id="UP000516320"/>
    </source>
</evidence>
<dbReference type="AlphaFoldDB" id="A0A7H0SR85"/>
<dbReference type="RefSeq" id="WP_187974371.1">
    <property type="nucleotide sequence ID" value="NZ_CP046884.1"/>
</dbReference>
<organism evidence="1 2">
    <name type="scientific">Corynebacterium poyangense</name>
    <dbReference type="NCBI Taxonomy" id="2684405"/>
    <lineage>
        <taxon>Bacteria</taxon>
        <taxon>Bacillati</taxon>
        <taxon>Actinomycetota</taxon>
        <taxon>Actinomycetes</taxon>
        <taxon>Mycobacteriales</taxon>
        <taxon>Corynebacteriaceae</taxon>
        <taxon>Corynebacterium</taxon>
    </lineage>
</organism>
<reference evidence="1 2" key="1">
    <citation type="submission" date="2019-12" db="EMBL/GenBank/DDBJ databases">
        <title>Corynebacterium sp. nov., isolated from feces of the Anser Albifrons in China.</title>
        <authorList>
            <person name="Liu Q."/>
        </authorList>
    </citation>
    <scope>NUCLEOTIDE SEQUENCE [LARGE SCALE GENOMIC DNA]</scope>
    <source>
        <strain evidence="1 2">4H37-19</strain>
    </source>
</reference>